<dbReference type="OrthoDB" id="1399177at2"/>
<evidence type="ECO:0000313" key="2">
    <source>
        <dbReference type="Proteomes" id="UP000192393"/>
    </source>
</evidence>
<name>A0A1W2BI25_9FLAO</name>
<dbReference type="STRING" id="1434700.SAMN06296427_106195"/>
<organism evidence="1 2">
    <name type="scientific">Moheibacter sediminis</name>
    <dbReference type="NCBI Taxonomy" id="1434700"/>
    <lineage>
        <taxon>Bacteria</taxon>
        <taxon>Pseudomonadati</taxon>
        <taxon>Bacteroidota</taxon>
        <taxon>Flavobacteriia</taxon>
        <taxon>Flavobacteriales</taxon>
        <taxon>Weeksellaceae</taxon>
        <taxon>Moheibacter</taxon>
    </lineage>
</organism>
<protein>
    <submittedName>
        <fullName evidence="1">Uncharacterized protein</fullName>
    </submittedName>
</protein>
<accession>A0A1W2BI25</accession>
<dbReference type="EMBL" id="FWXS01000006">
    <property type="protein sequence ID" value="SMC72625.1"/>
    <property type="molecule type" value="Genomic_DNA"/>
</dbReference>
<evidence type="ECO:0000313" key="1">
    <source>
        <dbReference type="EMBL" id="SMC72625.1"/>
    </source>
</evidence>
<keyword evidence="2" id="KW-1185">Reference proteome</keyword>
<gene>
    <name evidence="1" type="ORF">SAMN06296427_106195</name>
</gene>
<dbReference type="PROSITE" id="PS51257">
    <property type="entry name" value="PROKAR_LIPOPROTEIN"/>
    <property type="match status" value="1"/>
</dbReference>
<reference evidence="1 2" key="1">
    <citation type="submission" date="2017-04" db="EMBL/GenBank/DDBJ databases">
        <authorList>
            <person name="Afonso C.L."/>
            <person name="Miller P.J."/>
            <person name="Scott M.A."/>
            <person name="Spackman E."/>
            <person name="Goraichik I."/>
            <person name="Dimitrov K.M."/>
            <person name="Suarez D.L."/>
            <person name="Swayne D.E."/>
        </authorList>
    </citation>
    <scope>NUCLEOTIDE SEQUENCE [LARGE SCALE GENOMIC DNA]</scope>
    <source>
        <strain evidence="1 2">CGMCC 1.12708</strain>
    </source>
</reference>
<dbReference type="Proteomes" id="UP000192393">
    <property type="component" value="Unassembled WGS sequence"/>
</dbReference>
<sequence length="302" mass="31896">MNKYCLLVLAIFGFLQSCSDSELITPGDEFQTPILPGTYTAELNGVFTDFSETTSVNSNDVATSINGANEEGQTISISFPATLAEATYTQATGAVIMLMMGGDAGTFMNLGATGQILPLRVRITELNMADRVVSGTFTGEVYNSLADETLTITNGQFKELPFTLVDGGDGILKAKFDNVLLDFSTDAVAAGNVTNATISGQNAEMQNLIITVPEGLEVGTLTEADEVVVQVTLGTSGNPNDVYSNYDAATETFLPFTLVITEITEGANGRVKGTFIGTIKKFVGGTDEEIEITDGEIDVPVN</sequence>
<dbReference type="AlphaFoldDB" id="A0A1W2BI25"/>
<proteinExistence type="predicted"/>
<dbReference type="RefSeq" id="WP_084017672.1">
    <property type="nucleotide sequence ID" value="NZ_FWXS01000006.1"/>
</dbReference>